<dbReference type="InterPro" id="IPR036097">
    <property type="entry name" value="HisK_dim/P_sf"/>
</dbReference>
<dbReference type="PANTHER" id="PTHR45339">
    <property type="entry name" value="HYBRID SIGNAL TRANSDUCTION HISTIDINE KINASE J"/>
    <property type="match status" value="1"/>
</dbReference>
<dbReference type="PROSITE" id="PS50109">
    <property type="entry name" value="HIS_KIN"/>
    <property type="match status" value="1"/>
</dbReference>
<evidence type="ECO:0000256" key="3">
    <source>
        <dbReference type="ARBA" id="ARBA00022553"/>
    </source>
</evidence>
<evidence type="ECO:0000313" key="8">
    <source>
        <dbReference type="EMBL" id="RBL90629.1"/>
    </source>
</evidence>
<dbReference type="SMART" id="SM00387">
    <property type="entry name" value="HATPase_c"/>
    <property type="match status" value="1"/>
</dbReference>
<comment type="caution">
    <text evidence="8">The sequence shown here is derived from an EMBL/GenBank/DDBJ whole genome shotgun (WGS) entry which is preliminary data.</text>
</comment>
<proteinExistence type="predicted"/>
<feature type="transmembrane region" description="Helical" evidence="5">
    <location>
        <begin position="304"/>
        <end position="324"/>
    </location>
</feature>
<keyword evidence="3 4" id="KW-0597">Phosphoprotein</keyword>
<feature type="transmembrane region" description="Helical" evidence="5">
    <location>
        <begin position="7"/>
        <end position="27"/>
    </location>
</feature>
<dbReference type="SMART" id="SM00388">
    <property type="entry name" value="HisKA"/>
    <property type="match status" value="1"/>
</dbReference>
<accession>A0A365XW83</accession>
<dbReference type="InterPro" id="IPR011006">
    <property type="entry name" value="CheY-like_superfamily"/>
</dbReference>
<evidence type="ECO:0000259" key="7">
    <source>
        <dbReference type="PROSITE" id="PS50110"/>
    </source>
</evidence>
<dbReference type="Pfam" id="PF02518">
    <property type="entry name" value="HATPase_c"/>
    <property type="match status" value="1"/>
</dbReference>
<evidence type="ECO:0000259" key="6">
    <source>
        <dbReference type="PROSITE" id="PS50109"/>
    </source>
</evidence>
<dbReference type="PANTHER" id="PTHR45339:SF5">
    <property type="entry name" value="HISTIDINE KINASE"/>
    <property type="match status" value="1"/>
</dbReference>
<dbReference type="SUPFAM" id="SSF55874">
    <property type="entry name" value="ATPase domain of HSP90 chaperone/DNA topoisomerase II/histidine kinase"/>
    <property type="match status" value="1"/>
</dbReference>
<protein>
    <recommendedName>
        <fullName evidence="2">histidine kinase</fullName>
        <ecNumber evidence="2">2.7.13.3</ecNumber>
    </recommendedName>
</protein>
<dbReference type="SUPFAM" id="SSF52172">
    <property type="entry name" value="CheY-like"/>
    <property type="match status" value="1"/>
</dbReference>
<dbReference type="EC" id="2.7.13.3" evidence="2"/>
<evidence type="ECO:0000256" key="2">
    <source>
        <dbReference type="ARBA" id="ARBA00012438"/>
    </source>
</evidence>
<dbReference type="InterPro" id="IPR005467">
    <property type="entry name" value="His_kinase_dom"/>
</dbReference>
<dbReference type="PRINTS" id="PR00344">
    <property type="entry name" value="BCTRLSENSOR"/>
</dbReference>
<name>A0A365XW83_9BACT</name>
<organism evidence="8 9">
    <name type="scientific">Chitinophaga flava</name>
    <dbReference type="NCBI Taxonomy" id="2259036"/>
    <lineage>
        <taxon>Bacteria</taxon>
        <taxon>Pseudomonadati</taxon>
        <taxon>Bacteroidota</taxon>
        <taxon>Chitinophagia</taxon>
        <taxon>Chitinophagales</taxon>
        <taxon>Chitinophagaceae</taxon>
        <taxon>Chitinophaga</taxon>
    </lineage>
</organism>
<dbReference type="CDD" id="cd16922">
    <property type="entry name" value="HATPase_EvgS-ArcB-TorS-like"/>
    <property type="match status" value="1"/>
</dbReference>
<evidence type="ECO:0000256" key="1">
    <source>
        <dbReference type="ARBA" id="ARBA00000085"/>
    </source>
</evidence>
<reference evidence="8 9" key="1">
    <citation type="submission" date="2018-05" db="EMBL/GenBank/DDBJ databases">
        <title>Chitinophaga sp. K3CV102501T nov., isolated from isolated from a monsoon evergreen broad-leaved forest soil.</title>
        <authorList>
            <person name="Lv Y."/>
        </authorList>
    </citation>
    <scope>NUCLEOTIDE SEQUENCE [LARGE SCALE GENOMIC DNA]</scope>
    <source>
        <strain evidence="8 9">GDMCC 1.1325</strain>
    </source>
</reference>
<keyword evidence="9" id="KW-1185">Reference proteome</keyword>
<dbReference type="Pfam" id="PF00072">
    <property type="entry name" value="Response_reg"/>
    <property type="match status" value="1"/>
</dbReference>
<keyword evidence="5" id="KW-1133">Transmembrane helix</keyword>
<evidence type="ECO:0000313" key="9">
    <source>
        <dbReference type="Proteomes" id="UP000253410"/>
    </source>
</evidence>
<dbReference type="OrthoDB" id="9811889at2"/>
<dbReference type="Gene3D" id="3.30.565.10">
    <property type="entry name" value="Histidine kinase-like ATPase, C-terminal domain"/>
    <property type="match status" value="1"/>
</dbReference>
<dbReference type="InterPro" id="IPR003661">
    <property type="entry name" value="HisK_dim/P_dom"/>
</dbReference>
<dbReference type="EMBL" id="QFFJ01000002">
    <property type="protein sequence ID" value="RBL90629.1"/>
    <property type="molecule type" value="Genomic_DNA"/>
</dbReference>
<dbReference type="PROSITE" id="PS50110">
    <property type="entry name" value="RESPONSE_REGULATORY"/>
    <property type="match status" value="1"/>
</dbReference>
<dbReference type="SUPFAM" id="SSF47384">
    <property type="entry name" value="Homodimeric domain of signal transducing histidine kinase"/>
    <property type="match status" value="1"/>
</dbReference>
<keyword evidence="5" id="KW-0472">Membrane</keyword>
<dbReference type="InterPro" id="IPR003594">
    <property type="entry name" value="HATPase_dom"/>
</dbReference>
<dbReference type="CDD" id="cd17546">
    <property type="entry name" value="REC_hyHK_CKI1_RcsC-like"/>
    <property type="match status" value="1"/>
</dbReference>
<dbReference type="InterPro" id="IPR004358">
    <property type="entry name" value="Sig_transdc_His_kin-like_C"/>
</dbReference>
<dbReference type="CDD" id="cd00082">
    <property type="entry name" value="HisKA"/>
    <property type="match status" value="1"/>
</dbReference>
<feature type="modified residue" description="4-aspartylphosphate" evidence="4">
    <location>
        <position position="648"/>
    </location>
</feature>
<dbReference type="Gene3D" id="1.10.287.130">
    <property type="match status" value="1"/>
</dbReference>
<dbReference type="GO" id="GO:0000155">
    <property type="term" value="F:phosphorelay sensor kinase activity"/>
    <property type="evidence" value="ECO:0007669"/>
    <property type="project" value="InterPro"/>
</dbReference>
<dbReference type="Pfam" id="PF00512">
    <property type="entry name" value="HisKA"/>
    <property type="match status" value="1"/>
</dbReference>
<dbReference type="FunFam" id="3.30.565.10:FF:000010">
    <property type="entry name" value="Sensor histidine kinase RcsC"/>
    <property type="match status" value="1"/>
</dbReference>
<dbReference type="SMART" id="SM00448">
    <property type="entry name" value="REC"/>
    <property type="match status" value="1"/>
</dbReference>
<dbReference type="InterPro" id="IPR001789">
    <property type="entry name" value="Sig_transdc_resp-reg_receiver"/>
</dbReference>
<dbReference type="InterPro" id="IPR036890">
    <property type="entry name" value="HATPase_C_sf"/>
</dbReference>
<keyword evidence="5" id="KW-0812">Transmembrane</keyword>
<feature type="domain" description="Response regulatory" evidence="7">
    <location>
        <begin position="599"/>
        <end position="717"/>
    </location>
</feature>
<evidence type="ECO:0000256" key="5">
    <source>
        <dbReference type="SAM" id="Phobius"/>
    </source>
</evidence>
<evidence type="ECO:0000256" key="4">
    <source>
        <dbReference type="PROSITE-ProRule" id="PRU00169"/>
    </source>
</evidence>
<comment type="catalytic activity">
    <reaction evidence="1">
        <text>ATP + protein L-histidine = ADP + protein N-phospho-L-histidine.</text>
        <dbReference type="EC" id="2.7.13.3"/>
    </reaction>
</comment>
<dbReference type="RefSeq" id="WP_113619387.1">
    <property type="nucleotide sequence ID" value="NZ_QFFJ01000002.1"/>
</dbReference>
<gene>
    <name evidence="8" type="ORF">DF182_29695</name>
</gene>
<dbReference type="AlphaFoldDB" id="A0A365XW83"/>
<dbReference type="Gene3D" id="3.40.50.2300">
    <property type="match status" value="1"/>
</dbReference>
<sequence>MLRSLNLFKVLIALTVAVTGWLFYYGFSVHQQSAGKLLKSTDTLLQDNPGIRLMDNALLTLNRAESNFRLFTVTYDKHFLQSFSAQLGEVLSAVDSISSMLSGLNDHQQFNELIAQKTAMSGRISQLKKATDSMLSSSLADDRIDKLLNSIPVYKVTQIKKDNVTMDTVSNIVSAPEKKKGLFKRLGNAFSNKNKGDTVKAQMAVMVKTKSGKVVNKSDYDAQRMKDIINDVNGYYKKILRTQLANRMKINTSEQSLAGTNIMMLAQMDTLILALRDKATIALVQQRQQAGSMINQDTGRIKTIAVWGGSLLALLLLALTGAAYELRKKNQQLMASAAAAREEARIRTDFLANMSHEIRTPLNAVVGFSEQLSYSGLSASQRELLRSVEVAADMLMQVVNDVLDFSKLEKDYISLLQEPFVLYTAFEEVISTTRILAMQKNLGFFPDFEGDHRWEVRGDAFRLKQILLNLISNATKYTSSGSVTVTAKLEKQTESRALFTFIVTDTGEGISKEAQANLFERFYQAAPARVTVKGTGLGLAITKRLVELHGGEITYTSEVNKGTQFICRIPYEVVSMPQTVIITQQQTETPSGAAMEDLYVLVAEDQEMNLLLMKMILTRWKCRFDMARDGEIALDLFKRNRYDLVLLDLHMPKFSGLEVVEKIRKDNDPEKANVAVIALTADITEQDVRDFRRSGFNDWLMKPFREKDIYQVIRKNLRIESKEPQHP</sequence>
<feature type="domain" description="Histidine kinase" evidence="6">
    <location>
        <begin position="353"/>
        <end position="573"/>
    </location>
</feature>
<dbReference type="Proteomes" id="UP000253410">
    <property type="component" value="Unassembled WGS sequence"/>
</dbReference>